<keyword evidence="7" id="KW-1185">Reference proteome</keyword>
<evidence type="ECO:0000256" key="3">
    <source>
        <dbReference type="ARBA" id="ARBA00022989"/>
    </source>
</evidence>
<evidence type="ECO:0000313" key="7">
    <source>
        <dbReference type="Proteomes" id="UP000637643"/>
    </source>
</evidence>
<reference evidence="6" key="1">
    <citation type="journal article" date="2014" name="Int. J. Syst. Evol. Microbiol.">
        <title>Complete genome sequence of Corynebacterium casei LMG S-19264T (=DSM 44701T), isolated from a smear-ripened cheese.</title>
        <authorList>
            <consortium name="US DOE Joint Genome Institute (JGI-PGF)"/>
            <person name="Walter F."/>
            <person name="Albersmeier A."/>
            <person name="Kalinowski J."/>
            <person name="Ruckert C."/>
        </authorList>
    </citation>
    <scope>NUCLEOTIDE SEQUENCE</scope>
    <source>
        <strain evidence="6">CGMCC 1.16134</strain>
    </source>
</reference>
<feature type="transmembrane region" description="Helical" evidence="5">
    <location>
        <begin position="70"/>
        <end position="88"/>
    </location>
</feature>
<feature type="transmembrane region" description="Helical" evidence="5">
    <location>
        <begin position="14"/>
        <end position="33"/>
    </location>
</feature>
<proteinExistence type="predicted"/>
<dbReference type="RefSeq" id="WP_189028617.1">
    <property type="nucleotide sequence ID" value="NZ_BMKR01000021.1"/>
</dbReference>
<name>A0A917CNT2_9BACL</name>
<dbReference type="Proteomes" id="UP000637643">
    <property type="component" value="Unassembled WGS sequence"/>
</dbReference>
<dbReference type="PANTHER" id="PTHR36460">
    <property type="entry name" value="UPF0132 DOMAIN PROTEIN (AFU_ORTHOLOGUE AFUA_3G10255)"/>
    <property type="match status" value="1"/>
</dbReference>
<sequence length="112" mass="12265">MSPFRSSTGLPENLAGACCYLIPFVGGVVFLALEKRSRFVLFHALQSLFAFGALTIGHVVAGFIPLLGPFLAALLSLAGLAVWLLMLYHSLSGMWYKLPWVGELAERQLRQL</sequence>
<comment type="caution">
    <text evidence="6">The sequence shown here is derived from an EMBL/GenBank/DDBJ whole genome shotgun (WGS) entry which is preliminary data.</text>
</comment>
<feature type="transmembrane region" description="Helical" evidence="5">
    <location>
        <begin position="40"/>
        <end position="64"/>
    </location>
</feature>
<dbReference type="AlphaFoldDB" id="A0A917CNT2"/>
<evidence type="ECO:0000256" key="4">
    <source>
        <dbReference type="ARBA" id="ARBA00023136"/>
    </source>
</evidence>
<evidence type="ECO:0000256" key="1">
    <source>
        <dbReference type="ARBA" id="ARBA00004141"/>
    </source>
</evidence>
<keyword evidence="2 5" id="KW-0812">Transmembrane</keyword>
<evidence type="ECO:0000256" key="5">
    <source>
        <dbReference type="SAM" id="Phobius"/>
    </source>
</evidence>
<evidence type="ECO:0000313" key="6">
    <source>
        <dbReference type="EMBL" id="GGF93851.1"/>
    </source>
</evidence>
<accession>A0A917CNT2</accession>
<dbReference type="PANTHER" id="PTHR36460:SF1">
    <property type="entry name" value="UPF0132 DOMAIN PROTEIN (AFU_ORTHOLOGUE AFUA_3G10255)"/>
    <property type="match status" value="1"/>
</dbReference>
<comment type="subcellular location">
    <subcellularLocation>
        <location evidence="1">Membrane</location>
        <topology evidence="1">Multi-pass membrane protein</topology>
    </subcellularLocation>
</comment>
<gene>
    <name evidence="6" type="ORF">GCM10010912_43490</name>
</gene>
<evidence type="ECO:0000256" key="2">
    <source>
        <dbReference type="ARBA" id="ARBA00022692"/>
    </source>
</evidence>
<keyword evidence="3 5" id="KW-1133">Transmembrane helix</keyword>
<protein>
    <recommendedName>
        <fullName evidence="8">DUF4870 domain-containing protein</fullName>
    </recommendedName>
</protein>
<organism evidence="6 7">
    <name type="scientific">Paenibacillus albidus</name>
    <dbReference type="NCBI Taxonomy" id="2041023"/>
    <lineage>
        <taxon>Bacteria</taxon>
        <taxon>Bacillati</taxon>
        <taxon>Bacillota</taxon>
        <taxon>Bacilli</taxon>
        <taxon>Bacillales</taxon>
        <taxon>Paenibacillaceae</taxon>
        <taxon>Paenibacillus</taxon>
    </lineage>
</organism>
<reference evidence="6" key="2">
    <citation type="submission" date="2020-09" db="EMBL/GenBank/DDBJ databases">
        <authorList>
            <person name="Sun Q."/>
            <person name="Zhou Y."/>
        </authorList>
    </citation>
    <scope>NUCLEOTIDE SEQUENCE</scope>
    <source>
        <strain evidence="6">CGMCC 1.16134</strain>
    </source>
</reference>
<dbReference type="GO" id="GO:0016020">
    <property type="term" value="C:membrane"/>
    <property type="evidence" value="ECO:0007669"/>
    <property type="project" value="UniProtKB-SubCell"/>
</dbReference>
<evidence type="ECO:0008006" key="8">
    <source>
        <dbReference type="Google" id="ProtNLM"/>
    </source>
</evidence>
<dbReference type="EMBL" id="BMKR01000021">
    <property type="protein sequence ID" value="GGF93851.1"/>
    <property type="molecule type" value="Genomic_DNA"/>
</dbReference>
<keyword evidence="4 5" id="KW-0472">Membrane</keyword>